<protein>
    <submittedName>
        <fullName evidence="1">2-keto-3-deoxy-galactonokinase</fullName>
    </submittedName>
</protein>
<evidence type="ECO:0000313" key="1">
    <source>
        <dbReference type="EMBL" id="SLN55320.1"/>
    </source>
</evidence>
<dbReference type="InterPro" id="IPR042258">
    <property type="entry name" value="DGOK_N"/>
</dbReference>
<dbReference type="Pfam" id="PF05035">
    <property type="entry name" value="DGOK"/>
    <property type="match status" value="1"/>
</dbReference>
<proteinExistence type="predicted"/>
<gene>
    <name evidence="1" type="ORF">ROJ8625_02766</name>
</gene>
<dbReference type="InterPro" id="IPR042257">
    <property type="entry name" value="DGOK_C"/>
</dbReference>
<dbReference type="AlphaFoldDB" id="A0A1X6ZLU2"/>
<sequence length="303" mass="31673">MSEVDWIAVDWGTTALRAWIVGGTGTALGPRRSDRGMAVLAPEDFEPALLDLVGEALPAGRTVPVLVCGTAGTREGWREVPYRTVPCAPPGGADAARVATRDPRIDVRILPGMSQSRPADVMRGEETQIAGVLAARPGYDGVICLPGTHTKWAEVSAGEVVSFRTFMTGELFALLSERSILRHTLSDGDWDAPAFTEAVDAAIAHPARFAADLFALRAGALLDDLPASAARARLSGLLIGLELGAARPYWLGQPVILGGEGAQADAYTTALGGQGVTVDRLDATQITLAGLAAARGQLRQEGS</sequence>
<organism evidence="1 2">
    <name type="scientific">Roseivivax jejudonensis</name>
    <dbReference type="NCBI Taxonomy" id="1529041"/>
    <lineage>
        <taxon>Bacteria</taxon>
        <taxon>Pseudomonadati</taxon>
        <taxon>Pseudomonadota</taxon>
        <taxon>Alphaproteobacteria</taxon>
        <taxon>Rhodobacterales</taxon>
        <taxon>Roseobacteraceae</taxon>
        <taxon>Roseivivax</taxon>
    </lineage>
</organism>
<dbReference type="InterPro" id="IPR007729">
    <property type="entry name" value="DGOK"/>
</dbReference>
<dbReference type="GO" id="GO:0034194">
    <property type="term" value="P:D-galactonate catabolic process"/>
    <property type="evidence" value="ECO:0007669"/>
    <property type="project" value="InterPro"/>
</dbReference>
<dbReference type="Proteomes" id="UP000193570">
    <property type="component" value="Unassembled WGS sequence"/>
</dbReference>
<keyword evidence="1" id="KW-0808">Transferase</keyword>
<dbReference type="Gene3D" id="3.30.420.310">
    <property type="entry name" value="2-keto-3-deoxy-galactonokinase, C-terminal domain"/>
    <property type="match status" value="1"/>
</dbReference>
<dbReference type="SUPFAM" id="SSF53067">
    <property type="entry name" value="Actin-like ATPase domain"/>
    <property type="match status" value="1"/>
</dbReference>
<dbReference type="EMBL" id="FWFK01000005">
    <property type="protein sequence ID" value="SLN55320.1"/>
    <property type="molecule type" value="Genomic_DNA"/>
</dbReference>
<keyword evidence="2" id="KW-1185">Reference proteome</keyword>
<dbReference type="InterPro" id="IPR043129">
    <property type="entry name" value="ATPase_NBD"/>
</dbReference>
<accession>A0A1X6ZLU2</accession>
<reference evidence="1 2" key="1">
    <citation type="submission" date="2017-03" db="EMBL/GenBank/DDBJ databases">
        <authorList>
            <person name="Afonso C.L."/>
            <person name="Miller P.J."/>
            <person name="Scott M.A."/>
            <person name="Spackman E."/>
            <person name="Goraichik I."/>
            <person name="Dimitrov K.M."/>
            <person name="Suarez D.L."/>
            <person name="Swayne D.E."/>
        </authorList>
    </citation>
    <scope>NUCLEOTIDE SEQUENCE [LARGE SCALE GENOMIC DNA]</scope>
    <source>
        <strain evidence="1 2">CECT 8625</strain>
    </source>
</reference>
<keyword evidence="1" id="KW-0418">Kinase</keyword>
<name>A0A1X6ZLU2_9RHOB</name>
<dbReference type="Gene3D" id="3.30.420.300">
    <property type="entry name" value="2-keto-3-deoxy-galactonokinase, substrate binding domain"/>
    <property type="match status" value="1"/>
</dbReference>
<evidence type="ECO:0000313" key="2">
    <source>
        <dbReference type="Proteomes" id="UP000193570"/>
    </source>
</evidence>
<dbReference type="GO" id="GO:0008671">
    <property type="term" value="F:2-dehydro-3-deoxygalactonokinase activity"/>
    <property type="evidence" value="ECO:0007669"/>
    <property type="project" value="InterPro"/>
</dbReference>
<dbReference type="RefSeq" id="WP_234984268.1">
    <property type="nucleotide sequence ID" value="NZ_FWFK01000005.1"/>
</dbReference>